<feature type="non-terminal residue" evidence="2">
    <location>
        <position position="1"/>
    </location>
</feature>
<sequence length="160" mass="17685">NANDKDTSDKDTSSTEQQNKKAETVEEQDTMESVTCVTVQDAEEKKDSRESRELEKSDEKSEVGIVGPPTAVSELINEEELGGGDSADQKDHIAEWVEKSAKADTATPANAEDDVAVEERKQRTNGSEVETKWKNEEAVSISSRKSQKIVSNIIKKSIKW</sequence>
<proteinExistence type="predicted"/>
<feature type="non-terminal residue" evidence="2">
    <location>
        <position position="160"/>
    </location>
</feature>
<feature type="compositionally biased region" description="Basic and acidic residues" evidence="1">
    <location>
        <begin position="42"/>
        <end position="62"/>
    </location>
</feature>
<name>E2BJS8_HARSA</name>
<gene>
    <name evidence="2" type="ORF">EAI_06840</name>
</gene>
<feature type="region of interest" description="Disordered" evidence="1">
    <location>
        <begin position="99"/>
        <end position="129"/>
    </location>
</feature>
<accession>E2BJS8</accession>
<protein>
    <submittedName>
        <fullName evidence="2">Uncharacterized protein</fullName>
    </submittedName>
</protein>
<organism evidence="3">
    <name type="scientific">Harpegnathos saltator</name>
    <name type="common">Jerdon's jumping ant</name>
    <dbReference type="NCBI Taxonomy" id="610380"/>
    <lineage>
        <taxon>Eukaryota</taxon>
        <taxon>Metazoa</taxon>
        <taxon>Ecdysozoa</taxon>
        <taxon>Arthropoda</taxon>
        <taxon>Hexapoda</taxon>
        <taxon>Insecta</taxon>
        <taxon>Pterygota</taxon>
        <taxon>Neoptera</taxon>
        <taxon>Endopterygota</taxon>
        <taxon>Hymenoptera</taxon>
        <taxon>Apocrita</taxon>
        <taxon>Aculeata</taxon>
        <taxon>Formicoidea</taxon>
        <taxon>Formicidae</taxon>
        <taxon>Ponerinae</taxon>
        <taxon>Ponerini</taxon>
        <taxon>Harpegnathos</taxon>
    </lineage>
</organism>
<keyword evidence="3" id="KW-1185">Reference proteome</keyword>
<dbReference type="EMBL" id="GL448636">
    <property type="protein sequence ID" value="EFN84053.1"/>
    <property type="molecule type" value="Genomic_DNA"/>
</dbReference>
<evidence type="ECO:0000313" key="3">
    <source>
        <dbReference type="Proteomes" id="UP000008237"/>
    </source>
</evidence>
<dbReference type="OrthoDB" id="432970at2759"/>
<evidence type="ECO:0000256" key="1">
    <source>
        <dbReference type="SAM" id="MobiDB-lite"/>
    </source>
</evidence>
<dbReference type="AlphaFoldDB" id="E2BJS8"/>
<dbReference type="OMA" id="WKNEEAV"/>
<feature type="region of interest" description="Disordered" evidence="1">
    <location>
        <begin position="1"/>
        <end position="72"/>
    </location>
</feature>
<reference evidence="2 3" key="1">
    <citation type="journal article" date="2010" name="Science">
        <title>Genomic comparison of the ants Camponotus floridanus and Harpegnathos saltator.</title>
        <authorList>
            <person name="Bonasio R."/>
            <person name="Zhang G."/>
            <person name="Ye C."/>
            <person name="Mutti N.S."/>
            <person name="Fang X."/>
            <person name="Qin N."/>
            <person name="Donahue G."/>
            <person name="Yang P."/>
            <person name="Li Q."/>
            <person name="Li C."/>
            <person name="Zhang P."/>
            <person name="Huang Z."/>
            <person name="Berger S.L."/>
            <person name="Reinberg D."/>
            <person name="Wang J."/>
            <person name="Liebig J."/>
        </authorList>
    </citation>
    <scope>NUCLEOTIDE SEQUENCE [LARGE SCALE GENOMIC DNA]</scope>
    <source>
        <strain evidence="2 3">R22 G/1</strain>
    </source>
</reference>
<dbReference type="InParanoid" id="E2BJS8"/>
<dbReference type="Proteomes" id="UP000008237">
    <property type="component" value="Unassembled WGS sequence"/>
</dbReference>
<evidence type="ECO:0000313" key="2">
    <source>
        <dbReference type="EMBL" id="EFN84053.1"/>
    </source>
</evidence>
<feature type="compositionally biased region" description="Basic and acidic residues" evidence="1">
    <location>
        <begin position="1"/>
        <end position="24"/>
    </location>
</feature>